<organism evidence="2 3">
    <name type="scientific">Nonomuraea solani</name>
    <dbReference type="NCBI Taxonomy" id="1144553"/>
    <lineage>
        <taxon>Bacteria</taxon>
        <taxon>Bacillati</taxon>
        <taxon>Actinomycetota</taxon>
        <taxon>Actinomycetes</taxon>
        <taxon>Streptosporangiales</taxon>
        <taxon>Streptosporangiaceae</taxon>
        <taxon>Nonomuraea</taxon>
    </lineage>
</organism>
<proteinExistence type="predicted"/>
<feature type="signal peptide" evidence="1">
    <location>
        <begin position="1"/>
        <end position="21"/>
    </location>
</feature>
<accession>A0A1H6DUP3</accession>
<keyword evidence="3" id="KW-1185">Reference proteome</keyword>
<evidence type="ECO:0000256" key="1">
    <source>
        <dbReference type="SAM" id="SignalP"/>
    </source>
</evidence>
<dbReference type="AlphaFoldDB" id="A0A1H6DUP3"/>
<dbReference type="EMBL" id="FNVT01000006">
    <property type="protein sequence ID" value="SEG89011.1"/>
    <property type="molecule type" value="Genomic_DNA"/>
</dbReference>
<sequence length="146" mass="15595">MVVKRFLAIVAAALSVLPASAAYAPVPFRVAMSGCPGAITEGTLEWMDERTVKVEGYVGEHTPFPSCVPDSNGFHTITFRGYSGDAVVALKGVARPYGTAGIAFELAASQAIDRTTVHVCYFMLRPISMLVCMAPSEYRPAGFSTR</sequence>
<dbReference type="OrthoDB" id="9903718at2"/>
<gene>
    <name evidence="2" type="ORF">SAMN05444920_106370</name>
</gene>
<feature type="chain" id="PRO_5039356278" description="Superoxide dismutase, Cu-Zn family" evidence="1">
    <location>
        <begin position="22"/>
        <end position="146"/>
    </location>
</feature>
<keyword evidence="1" id="KW-0732">Signal</keyword>
<evidence type="ECO:0008006" key="4">
    <source>
        <dbReference type="Google" id="ProtNLM"/>
    </source>
</evidence>
<protein>
    <recommendedName>
        <fullName evidence="4">Superoxide dismutase, Cu-Zn family</fullName>
    </recommendedName>
</protein>
<name>A0A1H6DUP3_9ACTN</name>
<dbReference type="RefSeq" id="WP_103958275.1">
    <property type="nucleotide sequence ID" value="NZ_FNVT01000006.1"/>
</dbReference>
<dbReference type="Proteomes" id="UP000236732">
    <property type="component" value="Unassembled WGS sequence"/>
</dbReference>
<reference evidence="2 3" key="1">
    <citation type="submission" date="2016-10" db="EMBL/GenBank/DDBJ databases">
        <authorList>
            <person name="de Groot N.N."/>
        </authorList>
    </citation>
    <scope>NUCLEOTIDE SEQUENCE [LARGE SCALE GENOMIC DNA]</scope>
    <source>
        <strain evidence="2 3">CGMCC 4.7037</strain>
    </source>
</reference>
<evidence type="ECO:0000313" key="3">
    <source>
        <dbReference type="Proteomes" id="UP000236732"/>
    </source>
</evidence>
<evidence type="ECO:0000313" key="2">
    <source>
        <dbReference type="EMBL" id="SEG89011.1"/>
    </source>
</evidence>